<accession>A0A919TAY4</accession>
<dbReference type="Proteomes" id="UP000677082">
    <property type="component" value="Unassembled WGS sequence"/>
</dbReference>
<comment type="caution">
    <text evidence="2">The sequence shown here is derived from an EMBL/GenBank/DDBJ whole genome shotgun (WGS) entry which is preliminary data.</text>
</comment>
<dbReference type="RefSeq" id="WP_213007596.1">
    <property type="nucleotide sequence ID" value="NZ_BOQN01000049.1"/>
</dbReference>
<evidence type="ECO:0000313" key="2">
    <source>
        <dbReference type="EMBL" id="GIM91707.1"/>
    </source>
</evidence>
<evidence type="ECO:0000313" key="3">
    <source>
        <dbReference type="Proteomes" id="UP000677082"/>
    </source>
</evidence>
<dbReference type="Pfam" id="PF18050">
    <property type="entry name" value="Cyclophil_like2"/>
    <property type="match status" value="1"/>
</dbReference>
<dbReference type="InterPro" id="IPR041183">
    <property type="entry name" value="Cyclophilin-like"/>
</dbReference>
<dbReference type="EMBL" id="BOQN01000049">
    <property type="protein sequence ID" value="GIM91707.1"/>
    <property type="molecule type" value="Genomic_DNA"/>
</dbReference>
<sequence>MWAQAKSGPLPHPITAAGTAPVHDPVPGELYFWPTTDVLAVYYADLGQAVPDPGLIRLGAIDTGLDDLAHAGRRVTVRIDIEGVQ</sequence>
<evidence type="ECO:0000259" key="1">
    <source>
        <dbReference type="Pfam" id="PF18050"/>
    </source>
</evidence>
<proteinExistence type="predicted"/>
<name>A0A919TAY4_9ACTN</name>
<dbReference type="SUPFAM" id="SSF50891">
    <property type="entry name" value="Cyclophilin-like"/>
    <property type="match status" value="1"/>
</dbReference>
<gene>
    <name evidence="2" type="ORF">Ato02nite_035000</name>
</gene>
<dbReference type="AlphaFoldDB" id="A0A919TAY4"/>
<keyword evidence="3" id="KW-1185">Reference proteome</keyword>
<feature type="domain" description="Cyclophilin-like" evidence="1">
    <location>
        <begin position="4"/>
        <end position="79"/>
    </location>
</feature>
<dbReference type="InterPro" id="IPR029000">
    <property type="entry name" value="Cyclophilin-like_dom_sf"/>
</dbReference>
<protein>
    <recommendedName>
        <fullName evidence="1">Cyclophilin-like domain-containing protein</fullName>
    </recommendedName>
</protein>
<reference evidence="2 3" key="1">
    <citation type="submission" date="2021-03" db="EMBL/GenBank/DDBJ databases">
        <title>Whole genome shotgun sequence of Actinoplanes toevensis NBRC 105298.</title>
        <authorList>
            <person name="Komaki H."/>
            <person name="Tamura T."/>
        </authorList>
    </citation>
    <scope>NUCLEOTIDE SEQUENCE [LARGE SCALE GENOMIC DNA]</scope>
    <source>
        <strain evidence="2 3">NBRC 105298</strain>
    </source>
</reference>
<dbReference type="Gene3D" id="2.40.100.20">
    <property type="match status" value="1"/>
</dbReference>
<organism evidence="2 3">
    <name type="scientific">Paractinoplanes toevensis</name>
    <dbReference type="NCBI Taxonomy" id="571911"/>
    <lineage>
        <taxon>Bacteria</taxon>
        <taxon>Bacillati</taxon>
        <taxon>Actinomycetota</taxon>
        <taxon>Actinomycetes</taxon>
        <taxon>Micromonosporales</taxon>
        <taxon>Micromonosporaceae</taxon>
        <taxon>Paractinoplanes</taxon>
    </lineage>
</organism>